<evidence type="ECO:0000259" key="1">
    <source>
        <dbReference type="Pfam" id="PF12146"/>
    </source>
</evidence>
<proteinExistence type="predicted"/>
<dbReference type="GO" id="GO:0004622">
    <property type="term" value="F:phosphatidylcholine lysophospholipase activity"/>
    <property type="evidence" value="ECO:0007669"/>
    <property type="project" value="UniProtKB-EC"/>
</dbReference>
<dbReference type="EMBL" id="CADCUN010000245">
    <property type="protein sequence ID" value="CAA9404452.1"/>
    <property type="molecule type" value="Genomic_DNA"/>
</dbReference>
<dbReference type="Pfam" id="PF12146">
    <property type="entry name" value="Hydrolase_4"/>
    <property type="match status" value="1"/>
</dbReference>
<name>A0A6J4P640_9ACTN</name>
<keyword evidence="2" id="KW-0378">Hydrolase</keyword>
<protein>
    <submittedName>
        <fullName evidence="2">Lysophospholipase</fullName>
        <ecNumber evidence="2">3.1.1.5</ecNumber>
    </submittedName>
</protein>
<sequence>MTEAHDIDVLGAPYTQQTLHLGSDSEGEVVTTLVHLPAARTTDRAVLHVHGFADYFFHTEYAEWWSARGYDFYAVDLRKYGRSLREHQTPNYVEDLAEYYDDLDAAWGVVTAQHTEVVATAHSTGGLTLPLWLDDRKPPELSGVLLNSPWLDMQGAAWLRSLPGRAALDQIGVRQPRRVIPRTVNGYYTRSLHRDHEGEFDFNLAWKPMQSWPVYAGWLRAVRRGHSQIHRGLAIAAPTLVLSSGRTAFPTEMSEDVHSSDVVLDVRQIRRWASSLGPHVTSVGIDGARHDVVLSLPDVRARVYAEIDRWLKAYVEDD</sequence>
<feature type="domain" description="Serine aminopeptidase S33" evidence="1">
    <location>
        <begin position="43"/>
        <end position="245"/>
    </location>
</feature>
<gene>
    <name evidence="2" type="ORF">AVDCRST_MAG60-2292</name>
</gene>
<dbReference type="InterPro" id="IPR029058">
    <property type="entry name" value="AB_hydrolase_fold"/>
</dbReference>
<dbReference type="Gene3D" id="3.40.50.1820">
    <property type="entry name" value="alpha/beta hydrolase"/>
    <property type="match status" value="1"/>
</dbReference>
<dbReference type="InterPro" id="IPR022742">
    <property type="entry name" value="Hydrolase_4"/>
</dbReference>
<dbReference type="EC" id="3.1.1.5" evidence="2"/>
<dbReference type="AlphaFoldDB" id="A0A6J4P640"/>
<organism evidence="2">
    <name type="scientific">uncultured Nocardioides sp</name>
    <dbReference type="NCBI Taxonomy" id="198441"/>
    <lineage>
        <taxon>Bacteria</taxon>
        <taxon>Bacillati</taxon>
        <taxon>Actinomycetota</taxon>
        <taxon>Actinomycetes</taxon>
        <taxon>Propionibacteriales</taxon>
        <taxon>Nocardioidaceae</taxon>
        <taxon>Nocardioides</taxon>
        <taxon>environmental samples</taxon>
    </lineage>
</organism>
<dbReference type="SUPFAM" id="SSF53474">
    <property type="entry name" value="alpha/beta-Hydrolases"/>
    <property type="match status" value="1"/>
</dbReference>
<reference evidence="2" key="1">
    <citation type="submission" date="2020-02" db="EMBL/GenBank/DDBJ databases">
        <authorList>
            <person name="Meier V. D."/>
        </authorList>
    </citation>
    <scope>NUCLEOTIDE SEQUENCE</scope>
    <source>
        <strain evidence="2">AVDCRST_MAG60</strain>
    </source>
</reference>
<accession>A0A6J4P640</accession>
<evidence type="ECO:0000313" key="2">
    <source>
        <dbReference type="EMBL" id="CAA9404452.1"/>
    </source>
</evidence>